<sequence length="61" mass="7286">MELRERKTKVMDNLEAQFQAQNDQNVMAIDMSTLDDTQRVYWEAQRNAVMMRMFKANNNNT</sequence>
<accession>A0A7J7MT85</accession>
<protein>
    <recommendedName>
        <fullName evidence="3">No apical meristem-associated C-terminal domain-containing protein</fullName>
    </recommendedName>
</protein>
<gene>
    <name evidence="1" type="ORF">GIB67_014933</name>
</gene>
<organism evidence="1 2">
    <name type="scientific">Kingdonia uniflora</name>
    <dbReference type="NCBI Taxonomy" id="39325"/>
    <lineage>
        <taxon>Eukaryota</taxon>
        <taxon>Viridiplantae</taxon>
        <taxon>Streptophyta</taxon>
        <taxon>Embryophyta</taxon>
        <taxon>Tracheophyta</taxon>
        <taxon>Spermatophyta</taxon>
        <taxon>Magnoliopsida</taxon>
        <taxon>Ranunculales</taxon>
        <taxon>Circaeasteraceae</taxon>
        <taxon>Kingdonia</taxon>
    </lineage>
</organism>
<dbReference type="EMBL" id="JACGCM010001237">
    <property type="protein sequence ID" value="KAF6158139.1"/>
    <property type="molecule type" value="Genomic_DNA"/>
</dbReference>
<proteinExistence type="predicted"/>
<dbReference type="OrthoDB" id="677207at2759"/>
<reference evidence="1 2" key="1">
    <citation type="journal article" date="2020" name="IScience">
        <title>Genome Sequencing of the Endangered Kingdonia uniflora (Circaeasteraceae, Ranunculales) Reveals Potential Mechanisms of Evolutionary Specialization.</title>
        <authorList>
            <person name="Sun Y."/>
            <person name="Deng T."/>
            <person name="Zhang A."/>
            <person name="Moore M.J."/>
            <person name="Landis J.B."/>
            <person name="Lin N."/>
            <person name="Zhang H."/>
            <person name="Zhang X."/>
            <person name="Huang J."/>
            <person name="Zhang X."/>
            <person name="Sun H."/>
            <person name="Wang H."/>
        </authorList>
    </citation>
    <scope>NUCLEOTIDE SEQUENCE [LARGE SCALE GENOMIC DNA]</scope>
    <source>
        <strain evidence="1">TB1705</strain>
        <tissue evidence="1">Leaf</tissue>
    </source>
</reference>
<evidence type="ECO:0000313" key="2">
    <source>
        <dbReference type="Proteomes" id="UP000541444"/>
    </source>
</evidence>
<keyword evidence="2" id="KW-1185">Reference proteome</keyword>
<dbReference type="Proteomes" id="UP000541444">
    <property type="component" value="Unassembled WGS sequence"/>
</dbReference>
<evidence type="ECO:0008006" key="3">
    <source>
        <dbReference type="Google" id="ProtNLM"/>
    </source>
</evidence>
<dbReference type="AlphaFoldDB" id="A0A7J7MT85"/>
<name>A0A7J7MT85_9MAGN</name>
<comment type="caution">
    <text evidence="1">The sequence shown here is derived from an EMBL/GenBank/DDBJ whole genome shotgun (WGS) entry which is preliminary data.</text>
</comment>
<evidence type="ECO:0000313" key="1">
    <source>
        <dbReference type="EMBL" id="KAF6158139.1"/>
    </source>
</evidence>